<dbReference type="GO" id="GO:0032543">
    <property type="term" value="P:mitochondrial translation"/>
    <property type="evidence" value="ECO:0007669"/>
    <property type="project" value="UniProtKB-UniRule"/>
</dbReference>
<comment type="similarity">
    <text evidence="9">Belongs to the amidase family. GatA subfamily.</text>
</comment>
<dbReference type="InterPro" id="IPR004412">
    <property type="entry name" value="GatA"/>
</dbReference>
<dbReference type="PANTHER" id="PTHR11895">
    <property type="entry name" value="TRANSAMIDASE"/>
    <property type="match status" value="1"/>
</dbReference>
<comment type="subcellular location">
    <subcellularLocation>
        <location evidence="1">Membrane</location>
        <topology evidence="1">Multi-pass membrane protein</topology>
    </subcellularLocation>
    <subcellularLocation>
        <location evidence="9">Mitochondrion</location>
    </subcellularLocation>
</comment>
<dbReference type="Proteomes" id="UP000781932">
    <property type="component" value="Unassembled WGS sequence"/>
</dbReference>
<dbReference type="Pfam" id="PF04479">
    <property type="entry name" value="RTA1"/>
    <property type="match status" value="1"/>
</dbReference>
<reference evidence="13" key="2">
    <citation type="submission" date="2020-11" db="EMBL/GenBank/DDBJ databases">
        <title>Whole genome sequencing of Colletotrichum sp.</title>
        <authorList>
            <person name="Li H."/>
        </authorList>
    </citation>
    <scope>NUCLEOTIDE SEQUENCE</scope>
    <source>
        <strain evidence="13">CkLH20</strain>
    </source>
</reference>
<feature type="region of interest" description="Disordered" evidence="10">
    <location>
        <begin position="515"/>
        <end position="544"/>
    </location>
</feature>
<dbReference type="InterPro" id="IPR023631">
    <property type="entry name" value="Amidase_dom"/>
</dbReference>
<evidence type="ECO:0000256" key="10">
    <source>
        <dbReference type="SAM" id="MobiDB-lite"/>
    </source>
</evidence>
<keyword evidence="4 9" id="KW-0547">Nucleotide-binding</keyword>
<feature type="compositionally biased region" description="Basic and acidic residues" evidence="10">
    <location>
        <begin position="534"/>
        <end position="544"/>
    </location>
</feature>
<keyword evidence="6 9" id="KW-0648">Protein biosynthesis</keyword>
<dbReference type="GO" id="GO:0005524">
    <property type="term" value="F:ATP binding"/>
    <property type="evidence" value="ECO:0007669"/>
    <property type="project" value="UniProtKB-KW"/>
</dbReference>
<feature type="active site" description="Charge relay system" evidence="9">
    <location>
        <position position="361"/>
    </location>
</feature>
<evidence type="ECO:0000256" key="11">
    <source>
        <dbReference type="SAM" id="Phobius"/>
    </source>
</evidence>
<keyword evidence="9" id="KW-0496">Mitochondrion</keyword>
<feature type="transmembrane region" description="Helical" evidence="11">
    <location>
        <begin position="61"/>
        <end position="80"/>
    </location>
</feature>
<dbReference type="Pfam" id="PF01425">
    <property type="entry name" value="Amidase"/>
    <property type="match status" value="1"/>
</dbReference>
<evidence type="ECO:0000256" key="9">
    <source>
        <dbReference type="HAMAP-Rule" id="MF_03150"/>
    </source>
</evidence>
<keyword evidence="3 11" id="KW-0812">Transmembrane</keyword>
<accession>A0A9P6IAY8</accession>
<keyword evidence="8 11" id="KW-0472">Membrane</keyword>
<evidence type="ECO:0000256" key="2">
    <source>
        <dbReference type="ARBA" id="ARBA00022598"/>
    </source>
</evidence>
<dbReference type="GO" id="GO:0030956">
    <property type="term" value="C:glutamyl-tRNA(Gln) amidotransferase complex"/>
    <property type="evidence" value="ECO:0007669"/>
    <property type="project" value="UniProtKB-UniRule"/>
</dbReference>
<dbReference type="HAMAP" id="MF_00120">
    <property type="entry name" value="GatA"/>
    <property type="match status" value="1"/>
</dbReference>
<protein>
    <recommendedName>
        <fullName evidence="9">Glutamyl-tRNA(Gln) amidotransferase subunit A, mitochondrial</fullName>
        <shortName evidence="9">Glu-AdT subunit A</shortName>
        <ecNumber evidence="9">6.3.5.7</ecNumber>
    </recommendedName>
</protein>
<dbReference type="EMBL" id="JAATWM020000007">
    <property type="protein sequence ID" value="KAF9879484.1"/>
    <property type="molecule type" value="Genomic_DNA"/>
</dbReference>
<feature type="transmembrane region" description="Helical" evidence="11">
    <location>
        <begin position="135"/>
        <end position="153"/>
    </location>
</feature>
<feature type="active site" description="Charge relay system" evidence="9">
    <location>
        <position position="437"/>
    </location>
</feature>
<comment type="function">
    <text evidence="9">Allows the formation of correctly charged Gln-tRNA(Gln) through the transamidation of misacylated Glu-tRNA(Gln) in the mitochondria. The reaction takes place in the presence of glutamine and ATP through an activated gamma-phospho-Glu-tRNA(Gln).</text>
</comment>
<feature type="transmembrane region" description="Helical" evidence="11">
    <location>
        <begin position="35"/>
        <end position="54"/>
    </location>
</feature>
<evidence type="ECO:0000256" key="1">
    <source>
        <dbReference type="ARBA" id="ARBA00004141"/>
    </source>
</evidence>
<keyword evidence="14" id="KW-1185">Reference proteome</keyword>
<feature type="domain" description="Amidase" evidence="12">
    <location>
        <begin position="358"/>
        <end position="792"/>
    </location>
</feature>
<evidence type="ECO:0000256" key="4">
    <source>
        <dbReference type="ARBA" id="ARBA00022741"/>
    </source>
</evidence>
<dbReference type="InterPro" id="IPR007568">
    <property type="entry name" value="RTA1"/>
</dbReference>
<dbReference type="Gene3D" id="3.90.1300.10">
    <property type="entry name" value="Amidase signature (AS) domain"/>
    <property type="match status" value="1"/>
</dbReference>
<keyword evidence="7 11" id="KW-1133">Transmembrane helix</keyword>
<dbReference type="InterPro" id="IPR036928">
    <property type="entry name" value="AS_sf"/>
</dbReference>
<evidence type="ECO:0000313" key="13">
    <source>
        <dbReference type="EMBL" id="KAF9879484.1"/>
    </source>
</evidence>
<dbReference type="GO" id="GO:0050567">
    <property type="term" value="F:glutaminyl-tRNA synthase (glutamine-hydrolyzing) activity"/>
    <property type="evidence" value="ECO:0007669"/>
    <property type="project" value="UniProtKB-UniRule"/>
</dbReference>
<keyword evidence="5 9" id="KW-0067">ATP-binding</keyword>
<keyword evidence="2 9" id="KW-0436">Ligase</keyword>
<dbReference type="GO" id="GO:0016020">
    <property type="term" value="C:membrane"/>
    <property type="evidence" value="ECO:0007669"/>
    <property type="project" value="UniProtKB-SubCell"/>
</dbReference>
<name>A0A9P6IAY8_9PEZI</name>
<feature type="transmembrane region" description="Helical" evidence="11">
    <location>
        <begin position="214"/>
        <end position="235"/>
    </location>
</feature>
<evidence type="ECO:0000256" key="6">
    <source>
        <dbReference type="ARBA" id="ARBA00022917"/>
    </source>
</evidence>
<dbReference type="RefSeq" id="XP_038748945.1">
    <property type="nucleotide sequence ID" value="XM_038885746.1"/>
</dbReference>
<organism evidence="13 14">
    <name type="scientific">Colletotrichum karsti</name>
    <dbReference type="NCBI Taxonomy" id="1095194"/>
    <lineage>
        <taxon>Eukaryota</taxon>
        <taxon>Fungi</taxon>
        <taxon>Dikarya</taxon>
        <taxon>Ascomycota</taxon>
        <taxon>Pezizomycotina</taxon>
        <taxon>Sordariomycetes</taxon>
        <taxon>Hypocreomycetidae</taxon>
        <taxon>Glomerellales</taxon>
        <taxon>Glomerellaceae</taxon>
        <taxon>Colletotrichum</taxon>
        <taxon>Colletotrichum boninense species complex</taxon>
    </lineage>
</organism>
<evidence type="ECO:0000259" key="12">
    <source>
        <dbReference type="Pfam" id="PF01425"/>
    </source>
</evidence>
<feature type="region of interest" description="Disordered" evidence="10">
    <location>
        <begin position="287"/>
        <end position="322"/>
    </location>
</feature>
<comment type="catalytic activity">
    <reaction evidence="9">
        <text>L-glutamyl-tRNA(Gln) + L-glutamine + ATP + H2O = L-glutaminyl-tRNA(Gln) + L-glutamate + ADP + phosphate + H(+)</text>
        <dbReference type="Rhea" id="RHEA:17521"/>
        <dbReference type="Rhea" id="RHEA-COMP:9681"/>
        <dbReference type="Rhea" id="RHEA-COMP:9684"/>
        <dbReference type="ChEBI" id="CHEBI:15377"/>
        <dbReference type="ChEBI" id="CHEBI:15378"/>
        <dbReference type="ChEBI" id="CHEBI:29985"/>
        <dbReference type="ChEBI" id="CHEBI:30616"/>
        <dbReference type="ChEBI" id="CHEBI:43474"/>
        <dbReference type="ChEBI" id="CHEBI:58359"/>
        <dbReference type="ChEBI" id="CHEBI:78520"/>
        <dbReference type="ChEBI" id="CHEBI:78521"/>
        <dbReference type="ChEBI" id="CHEBI:456216"/>
        <dbReference type="EC" id="6.3.5.7"/>
    </reaction>
</comment>
<feature type="active site" description="Acyl-ester intermediate" evidence="9">
    <location>
        <position position="461"/>
    </location>
</feature>
<proteinExistence type="inferred from homology"/>
<evidence type="ECO:0000256" key="8">
    <source>
        <dbReference type="ARBA" id="ARBA00023136"/>
    </source>
</evidence>
<dbReference type="PANTHER" id="PTHR11895:SF7">
    <property type="entry name" value="GLUTAMYL-TRNA(GLN) AMIDOTRANSFERASE SUBUNIT A, MITOCHONDRIAL"/>
    <property type="match status" value="1"/>
</dbReference>
<dbReference type="GO" id="GO:0005739">
    <property type="term" value="C:mitochondrion"/>
    <property type="evidence" value="ECO:0007669"/>
    <property type="project" value="UniProtKB-SubCell"/>
</dbReference>
<evidence type="ECO:0000256" key="3">
    <source>
        <dbReference type="ARBA" id="ARBA00022692"/>
    </source>
</evidence>
<feature type="transmembrane region" description="Helical" evidence="11">
    <location>
        <begin position="95"/>
        <end position="115"/>
    </location>
</feature>
<feature type="compositionally biased region" description="Polar residues" evidence="10">
    <location>
        <begin position="304"/>
        <end position="321"/>
    </location>
</feature>
<dbReference type="OrthoDB" id="421993at2759"/>
<comment type="caution">
    <text evidence="13">The sequence shown here is derived from an EMBL/GenBank/DDBJ whole genome shotgun (WGS) entry which is preliminary data.</text>
</comment>
<dbReference type="GO" id="GO:0070681">
    <property type="term" value="P:glutaminyl-tRNAGln biosynthesis via transamidation"/>
    <property type="evidence" value="ECO:0007669"/>
    <property type="project" value="UniProtKB-UniRule"/>
</dbReference>
<evidence type="ECO:0000256" key="7">
    <source>
        <dbReference type="ARBA" id="ARBA00022989"/>
    </source>
</evidence>
<feature type="transmembrane region" description="Helical" evidence="11">
    <location>
        <begin position="173"/>
        <end position="193"/>
    </location>
</feature>
<dbReference type="SUPFAM" id="SSF75304">
    <property type="entry name" value="Amidase signature (AS) enzymes"/>
    <property type="match status" value="1"/>
</dbReference>
<gene>
    <name evidence="13" type="ORF">CkaCkLH20_03027</name>
</gene>
<comment type="subunit">
    <text evidence="9">Subunit of the heterotrimeric GatCAB amidotransferase (AdT) complex, composed of A, B and C subunits.</text>
</comment>
<evidence type="ECO:0000256" key="5">
    <source>
        <dbReference type="ARBA" id="ARBA00022840"/>
    </source>
</evidence>
<sequence length="804" mass="87715">MSRLPDGLIAFGPNANCTLELCPIEWSVLQYRPSVPASATFIALFSIALLAHAVQGIRSRTWGFMGSMIAGCILEIVGYVGRLFIYDNPFNFEGFLMQIVCITVAPVFFSAAVYVLLSQTINHLDPSLSRVRPKLFYWIFIPADIVSLILQAVGGGSSSVSTTKEAVDRGVNISLAGLVFQVFSLLVFSILFADYIIRYNRSIGRSKMNGRLKIFLLFLGLSTLFILLRCVYRIVELHEGYFSHWFRDEAPFIAMESAVMTIAVFCLNVGHPGLVFDHRKSGSKVTHYEGVPMGESHKDAADRSQGTQYQPSDASNYNSGNDGRRLRHDFNHFVKTEPAEGVPIAPPAASNSNKTFTLAVKDNIATHGLPTTCSSAILSSHKSPFEATIVRQLRERGARVVGKTNMDEFGMGSHSLNSVHGPVLNPLSPTPTSAGGSSGGSAVAVQTGEADVALGTDTGGSIRLPAAYCGVVGYKPSYGMLSRWGVVPYANSLDTVGLLAREVGIMEDLVFGTGLDGEHDPQDPTSLSKTFRKTQQDQRSDSGTRLRVGIPLEYNIEELDPEIRTAWSNAAGLLEASGIEIVPVSLPSTKHALSAYYVIAPAEASSNLAKYDGVRYGTRGDESDGAGEVLYSKTRGLGFGDEVKRRILLGSYSLSSEAMDNYFIQAQRVRKLVQRDFDRVFRLENPLYDPQQFDLSDMKDEVELQDKLGPSQVDFLLCPTAPTFAPRIQEIRQQTPVQVYMNDVFTVPASLAGLPAISIPTKIESSAADADESRKLAGLQLIGQFWDDRRLLGVAKDLLRQLSA</sequence>
<evidence type="ECO:0000313" key="14">
    <source>
        <dbReference type="Proteomes" id="UP000781932"/>
    </source>
</evidence>
<dbReference type="AlphaFoldDB" id="A0A9P6IAY8"/>
<dbReference type="EC" id="6.3.5.7" evidence="9"/>
<dbReference type="InterPro" id="IPR000120">
    <property type="entry name" value="Amidase"/>
</dbReference>
<dbReference type="GeneID" id="62158820"/>
<reference evidence="13" key="1">
    <citation type="submission" date="2020-03" db="EMBL/GenBank/DDBJ databases">
        <authorList>
            <person name="He L."/>
        </authorList>
    </citation>
    <scope>NUCLEOTIDE SEQUENCE</scope>
    <source>
        <strain evidence="13">CkLH20</strain>
    </source>
</reference>